<evidence type="ECO:0000313" key="5">
    <source>
        <dbReference type="EMBL" id="HIR14788.1"/>
    </source>
</evidence>
<dbReference type="PROSITE" id="PS50995">
    <property type="entry name" value="HTH_MARR_2"/>
    <property type="match status" value="1"/>
</dbReference>
<keyword evidence="3" id="KW-0804">Transcription</keyword>
<dbReference type="PANTHER" id="PTHR42756">
    <property type="entry name" value="TRANSCRIPTIONAL REGULATOR, MARR"/>
    <property type="match status" value="1"/>
</dbReference>
<dbReference type="PRINTS" id="PR00598">
    <property type="entry name" value="HTHMARR"/>
</dbReference>
<reference evidence="5" key="1">
    <citation type="submission" date="2020-10" db="EMBL/GenBank/DDBJ databases">
        <authorList>
            <person name="Gilroy R."/>
        </authorList>
    </citation>
    <scope>NUCLEOTIDE SEQUENCE</scope>
    <source>
        <strain evidence="5">ChiSjej4B22-8148</strain>
    </source>
</reference>
<dbReference type="PANTHER" id="PTHR42756:SF1">
    <property type="entry name" value="TRANSCRIPTIONAL REPRESSOR OF EMRAB OPERON"/>
    <property type="match status" value="1"/>
</dbReference>
<dbReference type="SUPFAM" id="SSF46785">
    <property type="entry name" value="Winged helix' DNA-binding domain"/>
    <property type="match status" value="1"/>
</dbReference>
<organism evidence="5 6">
    <name type="scientific">Candidatus Choladousia intestinavium</name>
    <dbReference type="NCBI Taxonomy" id="2840727"/>
    <lineage>
        <taxon>Bacteria</taxon>
        <taxon>Bacillati</taxon>
        <taxon>Bacillota</taxon>
        <taxon>Clostridia</taxon>
        <taxon>Lachnospirales</taxon>
        <taxon>Lachnospiraceae</taxon>
        <taxon>Lachnospiraceae incertae sedis</taxon>
        <taxon>Candidatus Choladousia</taxon>
    </lineage>
</organism>
<accession>A0A9D1DBI3</accession>
<keyword evidence="2" id="KW-0238">DNA-binding</keyword>
<dbReference type="GO" id="GO:0003700">
    <property type="term" value="F:DNA-binding transcription factor activity"/>
    <property type="evidence" value="ECO:0007669"/>
    <property type="project" value="InterPro"/>
</dbReference>
<comment type="caution">
    <text evidence="5">The sequence shown here is derived from an EMBL/GenBank/DDBJ whole genome shotgun (WGS) entry which is preliminary data.</text>
</comment>
<reference evidence="5" key="2">
    <citation type="journal article" date="2021" name="PeerJ">
        <title>Extensive microbial diversity within the chicken gut microbiome revealed by metagenomics and culture.</title>
        <authorList>
            <person name="Gilroy R."/>
            <person name="Ravi A."/>
            <person name="Getino M."/>
            <person name="Pursley I."/>
            <person name="Horton D.L."/>
            <person name="Alikhan N.F."/>
            <person name="Baker D."/>
            <person name="Gharbi K."/>
            <person name="Hall N."/>
            <person name="Watson M."/>
            <person name="Adriaenssens E.M."/>
            <person name="Foster-Nyarko E."/>
            <person name="Jarju S."/>
            <person name="Secka A."/>
            <person name="Antonio M."/>
            <person name="Oren A."/>
            <person name="Chaudhuri R.R."/>
            <person name="La Ragione R."/>
            <person name="Hildebrand F."/>
            <person name="Pallen M.J."/>
        </authorList>
    </citation>
    <scope>NUCLEOTIDE SEQUENCE</scope>
    <source>
        <strain evidence="5">ChiSjej4B22-8148</strain>
    </source>
</reference>
<dbReference type="EMBL" id="DVGK01000149">
    <property type="protein sequence ID" value="HIR14788.1"/>
    <property type="molecule type" value="Genomic_DNA"/>
</dbReference>
<dbReference type="InterPro" id="IPR036388">
    <property type="entry name" value="WH-like_DNA-bd_sf"/>
</dbReference>
<evidence type="ECO:0000259" key="4">
    <source>
        <dbReference type="PROSITE" id="PS50995"/>
    </source>
</evidence>
<dbReference type="InterPro" id="IPR036390">
    <property type="entry name" value="WH_DNA-bd_sf"/>
</dbReference>
<evidence type="ECO:0000256" key="1">
    <source>
        <dbReference type="ARBA" id="ARBA00023015"/>
    </source>
</evidence>
<protein>
    <submittedName>
        <fullName evidence="5">MarR family transcriptional regulator</fullName>
    </submittedName>
</protein>
<feature type="domain" description="HTH marR-type" evidence="4">
    <location>
        <begin position="1"/>
        <end position="127"/>
    </location>
</feature>
<keyword evidence="1" id="KW-0805">Transcription regulation</keyword>
<evidence type="ECO:0000256" key="3">
    <source>
        <dbReference type="ARBA" id="ARBA00023163"/>
    </source>
</evidence>
<dbReference type="SMART" id="SM00347">
    <property type="entry name" value="HTH_MARR"/>
    <property type="match status" value="1"/>
</dbReference>
<dbReference type="InterPro" id="IPR000835">
    <property type="entry name" value="HTH_MarR-typ"/>
</dbReference>
<dbReference type="GO" id="GO:0003677">
    <property type="term" value="F:DNA binding"/>
    <property type="evidence" value="ECO:0007669"/>
    <property type="project" value="UniProtKB-KW"/>
</dbReference>
<evidence type="ECO:0000313" key="6">
    <source>
        <dbReference type="Proteomes" id="UP000886757"/>
    </source>
</evidence>
<dbReference type="Proteomes" id="UP000886757">
    <property type="component" value="Unassembled WGS sequence"/>
</dbReference>
<proteinExistence type="predicted"/>
<dbReference type="Gene3D" id="1.10.10.10">
    <property type="entry name" value="Winged helix-like DNA-binding domain superfamily/Winged helix DNA-binding domain"/>
    <property type="match status" value="1"/>
</dbReference>
<dbReference type="Pfam" id="PF01047">
    <property type="entry name" value="MarR"/>
    <property type="match status" value="1"/>
</dbReference>
<evidence type="ECO:0000256" key="2">
    <source>
        <dbReference type="ARBA" id="ARBA00023125"/>
    </source>
</evidence>
<sequence>MFMKLIHRYTANGFQKFKDLGVHPGQLPILSRLHEKEGASQRELADMLHIKPPTVTVTIRRLEKAELVYRKTDESDLRVTRIYLTEKGKDAVKDIHTLAEGLEKVLRRGFSESEICLLRRFLQQMIDNLEQAAKQEESKEHD</sequence>
<dbReference type="AlphaFoldDB" id="A0A9D1DBI3"/>
<gene>
    <name evidence="5" type="ORF">IAB31_12805</name>
</gene>
<name>A0A9D1DBI3_9FIRM</name>